<evidence type="ECO:0000313" key="5">
    <source>
        <dbReference type="WBParaSite" id="ASIM_0000228101-mRNA-1"/>
    </source>
</evidence>
<keyword evidence="1" id="KW-0175">Coiled coil</keyword>
<feature type="transmembrane region" description="Helical" evidence="2">
    <location>
        <begin position="22"/>
        <end position="49"/>
    </location>
</feature>
<keyword evidence="2" id="KW-1133">Transmembrane helix</keyword>
<sequence>MVYSIELGYDPEEWEECPDDEYFMLFGFFTRMFLSLVAVGTTALLFWFIEARKQWAKLAKDTTETQQAPIYIQTQMTTKGPEQTILRVKEGLTAKDVSLPKGEQYQQRDESTFSKEEQEALEEWRREVARLEEDRLRQLDDHFSGESDRLSEIETESQLIDALLPTDEISYDSQGTDVDQYDYLKDIGATPTCTPQDSADATGENIHLDEVNRRLDAHDQSLKYSFSIRKFIESSENAGTLDTTF</sequence>
<accession>A0A0M3J416</accession>
<evidence type="ECO:0000313" key="3">
    <source>
        <dbReference type="EMBL" id="VDK19678.1"/>
    </source>
</evidence>
<evidence type="ECO:0000256" key="2">
    <source>
        <dbReference type="SAM" id="Phobius"/>
    </source>
</evidence>
<organism evidence="5">
    <name type="scientific">Anisakis simplex</name>
    <name type="common">Herring worm</name>
    <dbReference type="NCBI Taxonomy" id="6269"/>
    <lineage>
        <taxon>Eukaryota</taxon>
        <taxon>Metazoa</taxon>
        <taxon>Ecdysozoa</taxon>
        <taxon>Nematoda</taxon>
        <taxon>Chromadorea</taxon>
        <taxon>Rhabditida</taxon>
        <taxon>Spirurina</taxon>
        <taxon>Ascaridomorpha</taxon>
        <taxon>Ascaridoidea</taxon>
        <taxon>Anisakidae</taxon>
        <taxon>Anisakis</taxon>
        <taxon>Anisakis simplex complex</taxon>
    </lineage>
</organism>
<reference evidence="3 4" key="2">
    <citation type="submission" date="2018-11" db="EMBL/GenBank/DDBJ databases">
        <authorList>
            <consortium name="Pathogen Informatics"/>
        </authorList>
    </citation>
    <scope>NUCLEOTIDE SEQUENCE [LARGE SCALE GENOMIC DNA]</scope>
</reference>
<evidence type="ECO:0000256" key="1">
    <source>
        <dbReference type="SAM" id="Coils"/>
    </source>
</evidence>
<proteinExistence type="predicted"/>
<dbReference type="EMBL" id="UYRR01002737">
    <property type="protein sequence ID" value="VDK19678.1"/>
    <property type="molecule type" value="Genomic_DNA"/>
</dbReference>
<name>A0A0M3J416_ANISI</name>
<reference evidence="5" key="1">
    <citation type="submission" date="2017-02" db="UniProtKB">
        <authorList>
            <consortium name="WormBaseParasite"/>
        </authorList>
    </citation>
    <scope>IDENTIFICATION</scope>
</reference>
<dbReference type="Proteomes" id="UP000267096">
    <property type="component" value="Unassembled WGS sequence"/>
</dbReference>
<dbReference type="OrthoDB" id="5851038at2759"/>
<keyword evidence="4" id="KW-1185">Reference proteome</keyword>
<dbReference type="AlphaFoldDB" id="A0A0M3J416"/>
<protein>
    <submittedName>
        <fullName evidence="5">Anoctamin</fullName>
    </submittedName>
</protein>
<dbReference type="WBParaSite" id="ASIM_0000228101-mRNA-1">
    <property type="protein sequence ID" value="ASIM_0000228101-mRNA-1"/>
    <property type="gene ID" value="ASIM_0000228101"/>
</dbReference>
<gene>
    <name evidence="3" type="ORF">ASIM_LOCUS2149</name>
</gene>
<feature type="coiled-coil region" evidence="1">
    <location>
        <begin position="114"/>
        <end position="141"/>
    </location>
</feature>
<keyword evidence="2" id="KW-0472">Membrane</keyword>
<keyword evidence="2" id="KW-0812">Transmembrane</keyword>
<evidence type="ECO:0000313" key="4">
    <source>
        <dbReference type="Proteomes" id="UP000267096"/>
    </source>
</evidence>